<accession>A0A5C3L343</accession>
<dbReference type="EMBL" id="ML210166">
    <property type="protein sequence ID" value="TFK27247.1"/>
    <property type="molecule type" value="Genomic_DNA"/>
</dbReference>
<evidence type="ECO:0000313" key="2">
    <source>
        <dbReference type="Proteomes" id="UP000307440"/>
    </source>
</evidence>
<protein>
    <submittedName>
        <fullName evidence="1">Uncharacterized protein</fullName>
    </submittedName>
</protein>
<organism evidence="1 2">
    <name type="scientific">Coprinopsis marcescibilis</name>
    <name type="common">Agaric fungus</name>
    <name type="synonym">Psathyrella marcescibilis</name>
    <dbReference type="NCBI Taxonomy" id="230819"/>
    <lineage>
        <taxon>Eukaryota</taxon>
        <taxon>Fungi</taxon>
        <taxon>Dikarya</taxon>
        <taxon>Basidiomycota</taxon>
        <taxon>Agaricomycotina</taxon>
        <taxon>Agaricomycetes</taxon>
        <taxon>Agaricomycetidae</taxon>
        <taxon>Agaricales</taxon>
        <taxon>Agaricineae</taxon>
        <taxon>Psathyrellaceae</taxon>
        <taxon>Coprinopsis</taxon>
    </lineage>
</organism>
<gene>
    <name evidence="1" type="ORF">FA15DRAFT_702059</name>
</gene>
<keyword evidence="2" id="KW-1185">Reference proteome</keyword>
<dbReference type="Proteomes" id="UP000307440">
    <property type="component" value="Unassembled WGS sequence"/>
</dbReference>
<dbReference type="AlphaFoldDB" id="A0A5C3L343"/>
<sequence>MWLMMKLVLESSPQFSKYKLVSKTAPVPTQPPTLVSQSLRLHIVHPELVVVSMCLSQKVRHIYLDCPNEIKCYYQEDVYELCQSIKCSNHPQHWQVHGYRPSECKEPQCEEFIEKSPTMVYHPGCRNCQGLVSKGVALYNRATRTLGDTSTVIDDRTQDMEKGPGLYNRAARAFGGLAATVVNTRANDAHP</sequence>
<name>A0A5C3L343_COPMA</name>
<evidence type="ECO:0000313" key="1">
    <source>
        <dbReference type="EMBL" id="TFK27247.1"/>
    </source>
</evidence>
<reference evidence="1 2" key="1">
    <citation type="journal article" date="2019" name="Nat. Ecol. Evol.">
        <title>Megaphylogeny resolves global patterns of mushroom evolution.</title>
        <authorList>
            <person name="Varga T."/>
            <person name="Krizsan K."/>
            <person name="Foldi C."/>
            <person name="Dima B."/>
            <person name="Sanchez-Garcia M."/>
            <person name="Sanchez-Ramirez S."/>
            <person name="Szollosi G.J."/>
            <person name="Szarkandi J.G."/>
            <person name="Papp V."/>
            <person name="Albert L."/>
            <person name="Andreopoulos W."/>
            <person name="Angelini C."/>
            <person name="Antonin V."/>
            <person name="Barry K.W."/>
            <person name="Bougher N.L."/>
            <person name="Buchanan P."/>
            <person name="Buyck B."/>
            <person name="Bense V."/>
            <person name="Catcheside P."/>
            <person name="Chovatia M."/>
            <person name="Cooper J."/>
            <person name="Damon W."/>
            <person name="Desjardin D."/>
            <person name="Finy P."/>
            <person name="Geml J."/>
            <person name="Haridas S."/>
            <person name="Hughes K."/>
            <person name="Justo A."/>
            <person name="Karasinski D."/>
            <person name="Kautmanova I."/>
            <person name="Kiss B."/>
            <person name="Kocsube S."/>
            <person name="Kotiranta H."/>
            <person name="LaButti K.M."/>
            <person name="Lechner B.E."/>
            <person name="Liimatainen K."/>
            <person name="Lipzen A."/>
            <person name="Lukacs Z."/>
            <person name="Mihaltcheva S."/>
            <person name="Morgado L.N."/>
            <person name="Niskanen T."/>
            <person name="Noordeloos M.E."/>
            <person name="Ohm R.A."/>
            <person name="Ortiz-Santana B."/>
            <person name="Ovrebo C."/>
            <person name="Racz N."/>
            <person name="Riley R."/>
            <person name="Savchenko A."/>
            <person name="Shiryaev A."/>
            <person name="Soop K."/>
            <person name="Spirin V."/>
            <person name="Szebenyi C."/>
            <person name="Tomsovsky M."/>
            <person name="Tulloss R.E."/>
            <person name="Uehling J."/>
            <person name="Grigoriev I.V."/>
            <person name="Vagvolgyi C."/>
            <person name="Papp T."/>
            <person name="Martin F.M."/>
            <person name="Miettinen O."/>
            <person name="Hibbett D.S."/>
            <person name="Nagy L.G."/>
        </authorList>
    </citation>
    <scope>NUCLEOTIDE SEQUENCE [LARGE SCALE GENOMIC DNA]</scope>
    <source>
        <strain evidence="1 2">CBS 121175</strain>
    </source>
</reference>
<proteinExistence type="predicted"/>